<comment type="subcellular location">
    <subcellularLocation>
        <location evidence="1">Membrane</location>
        <topology evidence="1">Multi-pass membrane protein</topology>
    </subcellularLocation>
</comment>
<dbReference type="STRING" id="36022.A0A061AX02"/>
<dbReference type="SUPFAM" id="SSF103473">
    <property type="entry name" value="MFS general substrate transporter"/>
    <property type="match status" value="1"/>
</dbReference>
<dbReference type="AlphaFoldDB" id="A0A061AX02"/>
<reference evidence="9" key="3">
    <citation type="submission" date="2017-01" db="EMBL/GenBank/DDBJ databases">
        <authorList>
            <person name="Mah S.A."/>
            <person name="Swanson W.J."/>
            <person name="Moy G.W."/>
            <person name="Vacquier V.D."/>
        </authorList>
    </citation>
    <scope>NUCLEOTIDE SEQUENCE [LARGE SCALE GENOMIC DNA]</scope>
    <source>
        <strain evidence="9">65</strain>
    </source>
</reference>
<feature type="transmembrane region" description="Helical" evidence="6">
    <location>
        <begin position="316"/>
        <end position="336"/>
    </location>
</feature>
<dbReference type="InterPro" id="IPR011701">
    <property type="entry name" value="MFS"/>
</dbReference>
<evidence type="ECO:0000256" key="3">
    <source>
        <dbReference type="ARBA" id="ARBA00022692"/>
    </source>
</evidence>
<organism evidence="8">
    <name type="scientific">Cyberlindnera fabianii</name>
    <name type="common">Yeast</name>
    <name type="synonym">Hansenula fabianii</name>
    <dbReference type="NCBI Taxonomy" id="36022"/>
    <lineage>
        <taxon>Eukaryota</taxon>
        <taxon>Fungi</taxon>
        <taxon>Dikarya</taxon>
        <taxon>Ascomycota</taxon>
        <taxon>Saccharomycotina</taxon>
        <taxon>Saccharomycetes</taxon>
        <taxon>Phaffomycetales</taxon>
        <taxon>Phaffomycetaceae</taxon>
        <taxon>Cyberlindnera</taxon>
    </lineage>
</organism>
<feature type="transmembrane region" description="Helical" evidence="6">
    <location>
        <begin position="406"/>
        <end position="427"/>
    </location>
</feature>
<evidence type="ECO:0000256" key="6">
    <source>
        <dbReference type="SAM" id="Phobius"/>
    </source>
</evidence>
<feature type="domain" description="Major facilitator superfamily (MFS) profile" evidence="7">
    <location>
        <begin position="55"/>
        <end position="501"/>
    </location>
</feature>
<reference evidence="8" key="1">
    <citation type="journal article" date="2014" name="Genome Announc.">
        <title>Genome sequence of the yeast Cyberlindnera fabianii (Hansenula fabianii).</title>
        <authorList>
            <person name="Freel K.C."/>
            <person name="Sarilar V."/>
            <person name="Neuveglise C."/>
            <person name="Devillers H."/>
            <person name="Friedrich A."/>
            <person name="Schacherer J."/>
        </authorList>
    </citation>
    <scope>NUCLEOTIDE SEQUENCE</scope>
    <source>
        <strain evidence="8">YJS4271</strain>
    </source>
</reference>
<name>A0A061AX02_CYBFA</name>
<evidence type="ECO:0000259" key="7">
    <source>
        <dbReference type="PROSITE" id="PS50850"/>
    </source>
</evidence>
<dbReference type="OMA" id="HEKDICT"/>
<dbReference type="FunFam" id="1.20.1250.20:FF:000013">
    <property type="entry name" value="MFS general substrate transporter"/>
    <property type="match status" value="1"/>
</dbReference>
<reference evidence="10" key="2">
    <citation type="journal article" date="2017" name="Genome Announc.">
        <title>Genome sequences of Cyberlindnera fabianii 65, Pichia kudriavzevii 129, and Saccharomyces cerevisiae 131 isolated from fermented masau fruits in Zimbabwe.</title>
        <authorList>
            <person name="van Rijswijck I.M.H."/>
            <person name="Derks M.F.L."/>
            <person name="Abee T."/>
            <person name="de Ridder D."/>
            <person name="Smid E.J."/>
        </authorList>
    </citation>
    <scope>NUCLEOTIDE SEQUENCE [LARGE SCALE GENOMIC DNA]</scope>
    <source>
        <strain evidence="10">65</strain>
    </source>
</reference>
<dbReference type="Pfam" id="PF07690">
    <property type="entry name" value="MFS_1"/>
    <property type="match status" value="1"/>
</dbReference>
<sequence length="501" mass="55498">MTRQIPTSTDTLADQASVASKEDAVLTRSISNLTPDTATFKAIEARVLRKFDIIIIPCICLCYLFSNLDKSNIGNAEAAGLSTDLGLTGNEYGNAVSLLFVTYVVFETPFALMLKYVGIKLTLSSLMFCFGAVCLCTAFVTGYHSLLACRILLGFFESGIMPIINVYLGMLYTRKEMAKRCSAVFSASAAAGAFGGLLAYGLIKINAHGWEGWRWLFAIEGALTLITCPVLVILLPNELTKIWWLTAEEKEVLKIRLSTYPDFYQDEKFSWSEVKRSLLDINNAFICCYEFCVDLTLFGISTFLPSIIRGMGYNKYATQLLTIPFYTVAFLSFIIVGYYSDKYRHRSGFLLAGLGFELIGYIVLVSADALGARYFGCMMIGVGIYVCSALSIMWANNNNAGHYKRATMGGMITSIGSCAGVLAGQIYTSDTAPRYLKGLRIALALTCVAFPLVLVTLWNYNRINKKREALLKEKIKNGEVGDGEVNERPKDDRDIHFRFLL</sequence>
<dbReference type="InterPro" id="IPR036259">
    <property type="entry name" value="MFS_trans_sf"/>
</dbReference>
<dbReference type="PANTHER" id="PTHR43791:SF101">
    <property type="entry name" value="HIGH-AFFINITY NICOTINIC ACID TRANSPORTER"/>
    <property type="match status" value="1"/>
</dbReference>
<evidence type="ECO:0000256" key="5">
    <source>
        <dbReference type="ARBA" id="ARBA00023136"/>
    </source>
</evidence>
<evidence type="ECO:0000313" key="10">
    <source>
        <dbReference type="Proteomes" id="UP000189513"/>
    </source>
</evidence>
<dbReference type="Proteomes" id="UP000189513">
    <property type="component" value="Unassembled WGS sequence"/>
</dbReference>
<dbReference type="InterPro" id="IPR020846">
    <property type="entry name" value="MFS_dom"/>
</dbReference>
<feature type="transmembrane region" description="Helical" evidence="6">
    <location>
        <begin position="95"/>
        <end position="114"/>
    </location>
</feature>
<dbReference type="VEuPathDB" id="FungiDB:BON22_4563"/>
<keyword evidence="10" id="KW-1185">Reference proteome</keyword>
<dbReference type="EMBL" id="MPUK01000010">
    <property type="protein sequence ID" value="ONH65601.1"/>
    <property type="molecule type" value="Genomic_DNA"/>
</dbReference>
<keyword evidence="4 6" id="KW-1133">Transmembrane helix</keyword>
<feature type="transmembrane region" description="Helical" evidence="6">
    <location>
        <begin position="373"/>
        <end position="394"/>
    </location>
</feature>
<dbReference type="PROSITE" id="PS50850">
    <property type="entry name" value="MFS"/>
    <property type="match status" value="1"/>
</dbReference>
<evidence type="ECO:0000313" key="9">
    <source>
        <dbReference type="EMBL" id="ONH65601.1"/>
    </source>
</evidence>
<evidence type="ECO:0000313" key="8">
    <source>
        <dbReference type="EMBL" id="CDR39244.1"/>
    </source>
</evidence>
<dbReference type="FunFam" id="1.20.1250.20:FF:000018">
    <property type="entry name" value="MFS transporter permease"/>
    <property type="match status" value="1"/>
</dbReference>
<dbReference type="PANTHER" id="PTHR43791">
    <property type="entry name" value="PERMEASE-RELATED"/>
    <property type="match status" value="1"/>
</dbReference>
<keyword evidence="3 6" id="KW-0812">Transmembrane</keyword>
<keyword evidence="2" id="KW-0813">Transport</keyword>
<evidence type="ECO:0000256" key="4">
    <source>
        <dbReference type="ARBA" id="ARBA00022989"/>
    </source>
</evidence>
<dbReference type="OrthoDB" id="3979216at2759"/>
<dbReference type="Gene3D" id="1.20.1250.20">
    <property type="entry name" value="MFS general substrate transporter like domains"/>
    <property type="match status" value="2"/>
</dbReference>
<feature type="transmembrane region" description="Helical" evidence="6">
    <location>
        <begin position="348"/>
        <end position="367"/>
    </location>
</feature>
<dbReference type="GO" id="GO:0016020">
    <property type="term" value="C:membrane"/>
    <property type="evidence" value="ECO:0007669"/>
    <property type="project" value="UniProtKB-SubCell"/>
</dbReference>
<feature type="transmembrane region" description="Helical" evidence="6">
    <location>
        <begin position="47"/>
        <end position="66"/>
    </location>
</feature>
<gene>
    <name evidence="9" type="ORF">BON22_4563</name>
    <name evidence="8" type="ORF">CYFA0S_03e01266g</name>
</gene>
<feature type="transmembrane region" description="Helical" evidence="6">
    <location>
        <begin position="284"/>
        <end position="304"/>
    </location>
</feature>
<protein>
    <submittedName>
        <fullName evidence="8">CYFA0S03e01266g1_1</fullName>
    </submittedName>
    <submittedName>
        <fullName evidence="9">High-affinity nicotinic acid transporter</fullName>
    </submittedName>
</protein>
<feature type="transmembrane region" description="Helical" evidence="6">
    <location>
        <begin position="215"/>
        <end position="235"/>
    </location>
</feature>
<keyword evidence="5 6" id="KW-0472">Membrane</keyword>
<evidence type="ECO:0000256" key="2">
    <source>
        <dbReference type="ARBA" id="ARBA00022448"/>
    </source>
</evidence>
<accession>A0A061AX02</accession>
<dbReference type="GO" id="GO:0022857">
    <property type="term" value="F:transmembrane transporter activity"/>
    <property type="evidence" value="ECO:0007669"/>
    <property type="project" value="InterPro"/>
</dbReference>
<feature type="transmembrane region" description="Helical" evidence="6">
    <location>
        <begin position="184"/>
        <end position="203"/>
    </location>
</feature>
<dbReference type="EMBL" id="LK052888">
    <property type="protein sequence ID" value="CDR39244.1"/>
    <property type="molecule type" value="Genomic_DNA"/>
</dbReference>
<feature type="transmembrane region" description="Helical" evidence="6">
    <location>
        <begin position="151"/>
        <end position="172"/>
    </location>
</feature>
<proteinExistence type="predicted"/>
<evidence type="ECO:0000256" key="1">
    <source>
        <dbReference type="ARBA" id="ARBA00004141"/>
    </source>
</evidence>
<feature type="transmembrane region" description="Helical" evidence="6">
    <location>
        <begin position="439"/>
        <end position="460"/>
    </location>
</feature>
<feature type="transmembrane region" description="Helical" evidence="6">
    <location>
        <begin position="126"/>
        <end position="145"/>
    </location>
</feature>